<gene>
    <name evidence="1" type="ORF">JETT_2905</name>
</gene>
<name>A0A533Q892_9BACT</name>
<comment type="caution">
    <text evidence="1">The sequence shown here is derived from an EMBL/GenBank/DDBJ whole genome shotgun (WGS) entry which is preliminary data.</text>
</comment>
<evidence type="ECO:0000313" key="2">
    <source>
        <dbReference type="Proteomes" id="UP000319783"/>
    </source>
</evidence>
<protein>
    <submittedName>
        <fullName evidence="1">Uncharacterized protein</fullName>
    </submittedName>
</protein>
<proteinExistence type="predicted"/>
<reference evidence="1 2" key="1">
    <citation type="submission" date="2019-04" db="EMBL/GenBank/DDBJ databases">
        <title>Genome of a novel bacterium Candidatus Jettenia ecosi reconstructed from metagenome of an anammox bioreactor.</title>
        <authorList>
            <person name="Mardanov A.V."/>
            <person name="Beletsky A.V."/>
            <person name="Ravin N.V."/>
            <person name="Botchkova E.A."/>
            <person name="Litti Y.V."/>
            <person name="Nozhevnikova A.N."/>
        </authorList>
    </citation>
    <scope>NUCLEOTIDE SEQUENCE [LARGE SCALE GENOMIC DNA]</scope>
    <source>
        <strain evidence="1">J2</strain>
    </source>
</reference>
<evidence type="ECO:0000313" key="1">
    <source>
        <dbReference type="EMBL" id="TLD40835.1"/>
    </source>
</evidence>
<dbReference type="AlphaFoldDB" id="A0A533Q892"/>
<organism evidence="1 2">
    <name type="scientific">Candidatus Jettenia ecosi</name>
    <dbReference type="NCBI Taxonomy" id="2494326"/>
    <lineage>
        <taxon>Bacteria</taxon>
        <taxon>Pseudomonadati</taxon>
        <taxon>Planctomycetota</taxon>
        <taxon>Candidatus Brocadiia</taxon>
        <taxon>Candidatus Brocadiales</taxon>
        <taxon>Candidatus Brocadiaceae</taxon>
        <taxon>Candidatus Jettenia</taxon>
    </lineage>
</organism>
<sequence length="65" mass="7421">MVTELKDTLCIRIHAVDKRAPCIEVVQFLNKNLPGGTSLNPQRYDSNELHKNGICFLYLLSLKFT</sequence>
<dbReference type="Proteomes" id="UP000319783">
    <property type="component" value="Unassembled WGS sequence"/>
</dbReference>
<dbReference type="EMBL" id="SULG01000077">
    <property type="protein sequence ID" value="TLD40835.1"/>
    <property type="molecule type" value="Genomic_DNA"/>
</dbReference>
<accession>A0A533Q892</accession>